<dbReference type="Proteomes" id="UP000297737">
    <property type="component" value="Unassembled WGS sequence"/>
</dbReference>
<dbReference type="Gene3D" id="1.20.1050.10">
    <property type="match status" value="1"/>
</dbReference>
<dbReference type="Gene3D" id="3.40.30.10">
    <property type="entry name" value="Glutaredoxin"/>
    <property type="match status" value="1"/>
</dbReference>
<keyword evidence="3" id="KW-0808">Transferase</keyword>
<dbReference type="SFLD" id="SFLDG00358">
    <property type="entry name" value="Main_(cytGST)"/>
    <property type="match status" value="1"/>
</dbReference>
<evidence type="ECO:0000259" key="1">
    <source>
        <dbReference type="PROSITE" id="PS50404"/>
    </source>
</evidence>
<proteinExistence type="predicted"/>
<dbReference type="InterPro" id="IPR036282">
    <property type="entry name" value="Glutathione-S-Trfase_C_sf"/>
</dbReference>
<dbReference type="PROSITE" id="PS50404">
    <property type="entry name" value="GST_NTER"/>
    <property type="match status" value="1"/>
</dbReference>
<evidence type="ECO:0000259" key="2">
    <source>
        <dbReference type="PROSITE" id="PS50405"/>
    </source>
</evidence>
<dbReference type="EMBL" id="SIHO01000001">
    <property type="protein sequence ID" value="TFU05947.1"/>
    <property type="molecule type" value="Genomic_DNA"/>
</dbReference>
<evidence type="ECO:0000313" key="3">
    <source>
        <dbReference type="EMBL" id="TFU05947.1"/>
    </source>
</evidence>
<protein>
    <submittedName>
        <fullName evidence="3">Glutathione S-transferase family protein</fullName>
    </submittedName>
</protein>
<dbReference type="CDD" id="cd03051">
    <property type="entry name" value="GST_N_GTT2_like"/>
    <property type="match status" value="1"/>
</dbReference>
<dbReference type="InterPro" id="IPR004046">
    <property type="entry name" value="GST_C"/>
</dbReference>
<dbReference type="InterPro" id="IPR004045">
    <property type="entry name" value="Glutathione_S-Trfase_N"/>
</dbReference>
<name>A0A4Y9EQQ0_9SPHN</name>
<dbReference type="SFLD" id="SFLDS00019">
    <property type="entry name" value="Glutathione_Transferase_(cytos"/>
    <property type="match status" value="1"/>
</dbReference>
<dbReference type="Pfam" id="PF13409">
    <property type="entry name" value="GST_N_2"/>
    <property type="match status" value="1"/>
</dbReference>
<dbReference type="InterPro" id="IPR010987">
    <property type="entry name" value="Glutathione-S-Trfase_C-like"/>
</dbReference>
<dbReference type="InterPro" id="IPR034345">
    <property type="entry name" value="Gtt2-like_N"/>
</dbReference>
<feature type="domain" description="GST N-terminal" evidence="1">
    <location>
        <begin position="1"/>
        <end position="82"/>
    </location>
</feature>
<dbReference type="PROSITE" id="PS50405">
    <property type="entry name" value="GST_CTER"/>
    <property type="match status" value="1"/>
</dbReference>
<organism evidence="3 4">
    <name type="scientific">Glacieibacterium arshaanense</name>
    <dbReference type="NCBI Taxonomy" id="2511025"/>
    <lineage>
        <taxon>Bacteria</taxon>
        <taxon>Pseudomonadati</taxon>
        <taxon>Pseudomonadota</taxon>
        <taxon>Alphaproteobacteria</taxon>
        <taxon>Sphingomonadales</taxon>
        <taxon>Sphingosinicellaceae</taxon>
        <taxon>Glacieibacterium</taxon>
    </lineage>
</organism>
<keyword evidence="4" id="KW-1185">Reference proteome</keyword>
<dbReference type="GO" id="GO:0016740">
    <property type="term" value="F:transferase activity"/>
    <property type="evidence" value="ECO:0007669"/>
    <property type="project" value="UniProtKB-KW"/>
</dbReference>
<dbReference type="PANTHER" id="PTHR44051">
    <property type="entry name" value="GLUTATHIONE S-TRANSFERASE-RELATED"/>
    <property type="match status" value="1"/>
</dbReference>
<dbReference type="PANTHER" id="PTHR44051:SF8">
    <property type="entry name" value="GLUTATHIONE S-TRANSFERASE GSTA"/>
    <property type="match status" value="1"/>
</dbReference>
<dbReference type="SUPFAM" id="SSF52833">
    <property type="entry name" value="Thioredoxin-like"/>
    <property type="match status" value="1"/>
</dbReference>
<sequence>MMLYSAPNPAPNPRRVKIYLAEKGLSVPITELSLVKREHKAPEFVEKNGRGQVPALELDDGTVISESFAICRYFEALHPDPPLFGRGALEIATIDMWLRRVEMVLMPPVGAVWVHTHPLTARLPMPRRTDWGEDNRPRAIDALRWFDGVLAGRDFVAGDSYSVADIALLTTVDFAGFIGIAMPEDAANLRAWHARVSARPSATA</sequence>
<dbReference type="InterPro" id="IPR036249">
    <property type="entry name" value="Thioredoxin-like_sf"/>
</dbReference>
<reference evidence="3 4" key="1">
    <citation type="submission" date="2019-02" db="EMBL/GenBank/DDBJ databases">
        <title>Polymorphobacter sp. isolated from the lake at the Tibet of China.</title>
        <authorList>
            <person name="Li A."/>
        </authorList>
    </citation>
    <scope>NUCLEOTIDE SEQUENCE [LARGE SCALE GENOMIC DNA]</scope>
    <source>
        <strain evidence="3 4">DJ1R-1</strain>
    </source>
</reference>
<dbReference type="OrthoDB" id="5293590at2"/>
<evidence type="ECO:0000313" key="4">
    <source>
        <dbReference type="Proteomes" id="UP000297737"/>
    </source>
</evidence>
<dbReference type="SUPFAM" id="SSF47616">
    <property type="entry name" value="GST C-terminal domain-like"/>
    <property type="match status" value="1"/>
</dbReference>
<dbReference type="RefSeq" id="WP_135244671.1">
    <property type="nucleotide sequence ID" value="NZ_SIHO01000001.1"/>
</dbReference>
<gene>
    <name evidence="3" type="ORF">EUV02_02695</name>
</gene>
<comment type="caution">
    <text evidence="3">The sequence shown here is derived from an EMBL/GenBank/DDBJ whole genome shotgun (WGS) entry which is preliminary data.</text>
</comment>
<dbReference type="AlphaFoldDB" id="A0A4Y9EQQ0"/>
<dbReference type="Pfam" id="PF00043">
    <property type="entry name" value="GST_C"/>
    <property type="match status" value="1"/>
</dbReference>
<accession>A0A4Y9EQQ0</accession>
<feature type="domain" description="GST C-terminal" evidence="2">
    <location>
        <begin position="87"/>
        <end position="204"/>
    </location>
</feature>
<dbReference type="InterPro" id="IPR040079">
    <property type="entry name" value="Glutathione_S-Trfase"/>
</dbReference>